<dbReference type="SFLD" id="SFLDG00180">
    <property type="entry name" value="muconate_cycloisomerase"/>
    <property type="match status" value="1"/>
</dbReference>
<keyword evidence="3" id="KW-0460">Magnesium</keyword>
<evidence type="ECO:0000256" key="5">
    <source>
        <dbReference type="ARBA" id="ARBA00029491"/>
    </source>
</evidence>
<dbReference type="EC" id="4.2.1.113" evidence="5 6"/>
<dbReference type="PANTHER" id="PTHR48073">
    <property type="entry name" value="O-SUCCINYLBENZOATE SYNTHASE-RELATED"/>
    <property type="match status" value="1"/>
</dbReference>
<dbReference type="Pfam" id="PF13378">
    <property type="entry name" value="MR_MLE_C"/>
    <property type="match status" value="1"/>
</dbReference>
<dbReference type="InterPro" id="IPR029017">
    <property type="entry name" value="Enolase-like_N"/>
</dbReference>
<dbReference type="Pfam" id="PF02746">
    <property type="entry name" value="MR_MLE_N"/>
    <property type="match status" value="1"/>
</dbReference>
<comment type="cofactor">
    <cofactor evidence="1">
        <name>a divalent metal cation</name>
        <dbReference type="ChEBI" id="CHEBI:60240"/>
    </cofactor>
</comment>
<evidence type="ECO:0000256" key="3">
    <source>
        <dbReference type="ARBA" id="ARBA00022842"/>
    </source>
</evidence>
<keyword evidence="9" id="KW-1185">Reference proteome</keyword>
<dbReference type="InterPro" id="IPR010197">
    <property type="entry name" value="OSBS/NAAAR"/>
</dbReference>
<evidence type="ECO:0000256" key="2">
    <source>
        <dbReference type="ARBA" id="ARBA00022723"/>
    </source>
</evidence>
<organism evidence="8 9">
    <name type="scientific">Periweissella fabaria</name>
    <dbReference type="NCBI Taxonomy" id="546157"/>
    <lineage>
        <taxon>Bacteria</taxon>
        <taxon>Bacillati</taxon>
        <taxon>Bacillota</taxon>
        <taxon>Bacilli</taxon>
        <taxon>Lactobacillales</taxon>
        <taxon>Lactobacillaceae</taxon>
        <taxon>Periweissella</taxon>
    </lineage>
</organism>
<protein>
    <recommendedName>
        <fullName evidence="5 6">o-succinylbenzoate synthase</fullName>
        <ecNumber evidence="5 6">4.2.1.113</ecNumber>
    </recommendedName>
</protein>
<feature type="domain" description="Mandelate racemase/muconate lactonizing enzyme C-terminal" evidence="7">
    <location>
        <begin position="144"/>
        <end position="236"/>
    </location>
</feature>
<proteinExistence type="predicted"/>
<dbReference type="GO" id="GO:0043748">
    <property type="term" value="F:O-succinylbenzoate synthase activity"/>
    <property type="evidence" value="ECO:0007669"/>
    <property type="project" value="UniProtKB-EC"/>
</dbReference>
<gene>
    <name evidence="8" type="primary">menC</name>
    <name evidence="8" type="ORF">WFA24289_01220</name>
</gene>
<name>A0ABM8Z6T3_9LACO</name>
<keyword evidence="4 8" id="KW-0456">Lyase</keyword>
<dbReference type="Gene3D" id="3.20.20.120">
    <property type="entry name" value="Enolase-like C-terminal domain"/>
    <property type="match status" value="1"/>
</dbReference>
<dbReference type="Gene3D" id="3.30.390.10">
    <property type="entry name" value="Enolase-like, N-terminal domain"/>
    <property type="match status" value="1"/>
</dbReference>
<comment type="caution">
    <text evidence="8">The sequence shown here is derived from an EMBL/GenBank/DDBJ whole genome shotgun (WGS) entry which is preliminary data.</text>
</comment>
<dbReference type="SUPFAM" id="SSF51604">
    <property type="entry name" value="Enolase C-terminal domain-like"/>
    <property type="match status" value="1"/>
</dbReference>
<evidence type="ECO:0000313" key="9">
    <source>
        <dbReference type="Proteomes" id="UP000789707"/>
    </source>
</evidence>
<dbReference type="SFLD" id="SFLDF00009">
    <property type="entry name" value="o-succinylbenzoate_synthase"/>
    <property type="match status" value="1"/>
</dbReference>
<dbReference type="InterPro" id="IPR013341">
    <property type="entry name" value="Mandelate_racemase_N_dom"/>
</dbReference>
<keyword evidence="2" id="KW-0479">Metal-binding</keyword>
<evidence type="ECO:0000256" key="6">
    <source>
        <dbReference type="NCBIfam" id="TIGR01928"/>
    </source>
</evidence>
<dbReference type="PANTHER" id="PTHR48073:SF5">
    <property type="entry name" value="O-SUCCINYLBENZOATE SYNTHASE"/>
    <property type="match status" value="1"/>
</dbReference>
<evidence type="ECO:0000313" key="8">
    <source>
        <dbReference type="EMBL" id="CAH0416904.1"/>
    </source>
</evidence>
<evidence type="ECO:0000256" key="1">
    <source>
        <dbReference type="ARBA" id="ARBA00001968"/>
    </source>
</evidence>
<evidence type="ECO:0000256" key="4">
    <source>
        <dbReference type="ARBA" id="ARBA00023239"/>
    </source>
</evidence>
<dbReference type="InterPro" id="IPR013342">
    <property type="entry name" value="Mandelate_racemase_C"/>
</dbReference>
<dbReference type="RefSeq" id="WP_230096944.1">
    <property type="nucleotide sequence ID" value="NZ_CAKKNS010000005.1"/>
</dbReference>
<dbReference type="EMBL" id="CAKKNS010000005">
    <property type="protein sequence ID" value="CAH0416904.1"/>
    <property type="molecule type" value="Genomic_DNA"/>
</dbReference>
<evidence type="ECO:0000259" key="7">
    <source>
        <dbReference type="SMART" id="SM00922"/>
    </source>
</evidence>
<dbReference type="InterPro" id="IPR029065">
    <property type="entry name" value="Enolase_C-like"/>
</dbReference>
<dbReference type="SUPFAM" id="SSF54826">
    <property type="entry name" value="Enolase N-terminal domain-like"/>
    <property type="match status" value="1"/>
</dbReference>
<dbReference type="NCBIfam" id="TIGR01928">
    <property type="entry name" value="menC_lowGC_arch"/>
    <property type="match status" value="1"/>
</dbReference>
<dbReference type="InterPro" id="IPR036849">
    <property type="entry name" value="Enolase-like_C_sf"/>
</dbReference>
<sequence length="365" mass="39687">MPLTIKHVMVYQLEMQLKTPFKTAHDITWQRPISLLKVTFTNGLEGIGEVASFADDSYTAETHAISLATLDQLIPKSIGLTIANPQAFAAWLAPQTQWSFAKAALEMAIWDGFGKLKNQSLAMMLGNHVTQVKVGIALGVPKTEAELMTNVTAAVEHGYQRIKLKLNHVTPITWIEHIVQCYPQILFSVDANASWDMTDINKIKALDQAGVYLLEQPFAAEAWQAHVDLQKQLKHLKISLDESLNNLADVQTAIAGPVGALTLKQAKIGGITDTVTAINLANNEAVLPWIGGMLSSGVGRAVDLALATLPHANIFPSDSSASDRYFVRDIIIEQPHVIAGQLPVPNKPGLGVTIDWTAVDQLLVN</sequence>
<accession>A0ABM8Z6T3</accession>
<dbReference type="SMART" id="SM00922">
    <property type="entry name" value="MR_MLE"/>
    <property type="match status" value="1"/>
</dbReference>
<dbReference type="Proteomes" id="UP000789707">
    <property type="component" value="Unassembled WGS sequence"/>
</dbReference>
<dbReference type="SFLD" id="SFLDS00001">
    <property type="entry name" value="Enolase"/>
    <property type="match status" value="1"/>
</dbReference>
<reference evidence="8 9" key="1">
    <citation type="submission" date="2021-11" db="EMBL/GenBank/DDBJ databases">
        <authorList>
            <person name="Depoorter E."/>
        </authorList>
    </citation>
    <scope>NUCLEOTIDE SEQUENCE [LARGE SCALE GENOMIC DNA]</scope>
    <source>
        <strain evidence="8 9">LMG 24289</strain>
    </source>
</reference>